<dbReference type="AlphaFoldDB" id="A0A511JRF5"/>
<dbReference type="RefSeq" id="WP_146847695.1">
    <property type="nucleotide sequence ID" value="NZ_BJWH01000027.1"/>
</dbReference>
<comment type="caution">
    <text evidence="3">The sequence shown here is derived from an EMBL/GenBank/DDBJ whole genome shotgun (WGS) entry which is preliminary data.</text>
</comment>
<dbReference type="InterPro" id="IPR021522">
    <property type="entry name" value="MctB"/>
</dbReference>
<evidence type="ECO:0000313" key="4">
    <source>
        <dbReference type="Proteomes" id="UP000321049"/>
    </source>
</evidence>
<dbReference type="GO" id="GO:0055070">
    <property type="term" value="P:copper ion homeostasis"/>
    <property type="evidence" value="ECO:0007669"/>
    <property type="project" value="InterPro"/>
</dbReference>
<sequence length="343" mass="34835">MIDFRYHIVSLISVFLALAVGIALGAGPLKETIGDTLTGQVEQLRGEKDALRAELDTTTGALQDAETYIDAAGPQLLDGSLADRRVAVIALGEVDETVRTAIDERLAQSGASVTAHVTLTETWADPDARTFRQALVGQLLTYLDPVPADDAGVEGELASALVQALVTSDPSNPDVLSDDASVLLQLLSSSESDSPLVTVADQVTVPADAIVVLGVPIEPVVEGATPTAVPAESVAAQLAVLSAAQELSSGAVLADGPRGEGSLTDAVLADQELAASVTTVSGTAVVTGQVNVPLALAARIAGTNGHYGFGEDETPLPAAVELPPVDRTPRVPEGTGATAGTEG</sequence>
<evidence type="ECO:0000256" key="2">
    <source>
        <dbReference type="SAM" id="MobiDB-lite"/>
    </source>
</evidence>
<keyword evidence="1" id="KW-0175">Coiled coil</keyword>
<dbReference type="OrthoDB" id="4350157at2"/>
<protein>
    <recommendedName>
        <fullName evidence="5">Copper transporter MctB</fullName>
    </recommendedName>
</protein>
<keyword evidence="4" id="KW-1185">Reference proteome</keyword>
<accession>A0A511JRF5</accession>
<feature type="region of interest" description="Disordered" evidence="2">
    <location>
        <begin position="311"/>
        <end position="343"/>
    </location>
</feature>
<evidence type="ECO:0000256" key="1">
    <source>
        <dbReference type="SAM" id="Coils"/>
    </source>
</evidence>
<name>A0A511JRF5_9CELL</name>
<dbReference type="Proteomes" id="UP000321049">
    <property type="component" value="Unassembled WGS sequence"/>
</dbReference>
<evidence type="ECO:0008006" key="5">
    <source>
        <dbReference type="Google" id="ProtNLM"/>
    </source>
</evidence>
<feature type="compositionally biased region" description="Low complexity" evidence="2">
    <location>
        <begin position="333"/>
        <end position="343"/>
    </location>
</feature>
<gene>
    <name evidence="3" type="ORF">CTE05_36400</name>
</gene>
<feature type="coiled-coil region" evidence="1">
    <location>
        <begin position="34"/>
        <end position="61"/>
    </location>
</feature>
<evidence type="ECO:0000313" key="3">
    <source>
        <dbReference type="EMBL" id="GEM00094.1"/>
    </source>
</evidence>
<dbReference type="Pfam" id="PF11382">
    <property type="entry name" value="MctB"/>
    <property type="match status" value="1"/>
</dbReference>
<dbReference type="EMBL" id="BJWH01000027">
    <property type="protein sequence ID" value="GEM00094.1"/>
    <property type="molecule type" value="Genomic_DNA"/>
</dbReference>
<organism evidence="3 4">
    <name type="scientific">Cellulomonas terrae</name>
    <dbReference type="NCBI Taxonomy" id="311234"/>
    <lineage>
        <taxon>Bacteria</taxon>
        <taxon>Bacillati</taxon>
        <taxon>Actinomycetota</taxon>
        <taxon>Actinomycetes</taxon>
        <taxon>Micrococcales</taxon>
        <taxon>Cellulomonadaceae</taxon>
        <taxon>Cellulomonas</taxon>
    </lineage>
</organism>
<reference evidence="3 4" key="1">
    <citation type="submission" date="2019-07" db="EMBL/GenBank/DDBJ databases">
        <title>Whole genome shotgun sequence of Cellulomonas terrae NBRC 100819.</title>
        <authorList>
            <person name="Hosoyama A."/>
            <person name="Uohara A."/>
            <person name="Ohji S."/>
            <person name="Ichikawa N."/>
        </authorList>
    </citation>
    <scope>NUCLEOTIDE SEQUENCE [LARGE SCALE GENOMIC DNA]</scope>
    <source>
        <strain evidence="3 4">NBRC 100819</strain>
    </source>
</reference>
<proteinExistence type="predicted"/>
<dbReference type="GO" id="GO:0016020">
    <property type="term" value="C:membrane"/>
    <property type="evidence" value="ECO:0007669"/>
    <property type="project" value="InterPro"/>
</dbReference>